<feature type="region of interest" description="Disordered" evidence="1">
    <location>
        <begin position="11"/>
        <end position="119"/>
    </location>
</feature>
<organism evidence="2 3">
    <name type="scientific">Burkholderia ambifaria MEX-5</name>
    <dbReference type="NCBI Taxonomy" id="396597"/>
    <lineage>
        <taxon>Bacteria</taxon>
        <taxon>Pseudomonadati</taxon>
        <taxon>Pseudomonadota</taxon>
        <taxon>Betaproteobacteria</taxon>
        <taxon>Burkholderiales</taxon>
        <taxon>Burkholderiaceae</taxon>
        <taxon>Burkholderia</taxon>
        <taxon>Burkholderia cepacia complex</taxon>
    </lineage>
</organism>
<dbReference type="EMBL" id="ABLK01000239">
    <property type="protein sequence ID" value="EDT38879.1"/>
    <property type="molecule type" value="Genomic_DNA"/>
</dbReference>
<dbReference type="Proteomes" id="UP000004814">
    <property type="component" value="Unassembled WGS sequence"/>
</dbReference>
<protein>
    <submittedName>
        <fullName evidence="2">Unnamed protein product</fullName>
    </submittedName>
</protein>
<dbReference type="AlphaFoldDB" id="B1TC18"/>
<feature type="compositionally biased region" description="Polar residues" evidence="1">
    <location>
        <begin position="50"/>
        <end position="66"/>
    </location>
</feature>
<feature type="compositionally biased region" description="Low complexity" evidence="1">
    <location>
        <begin position="33"/>
        <end position="43"/>
    </location>
</feature>
<feature type="compositionally biased region" description="Polar residues" evidence="1">
    <location>
        <begin position="13"/>
        <end position="23"/>
    </location>
</feature>
<evidence type="ECO:0000256" key="1">
    <source>
        <dbReference type="SAM" id="MobiDB-lite"/>
    </source>
</evidence>
<comment type="caution">
    <text evidence="2">The sequence shown here is derived from an EMBL/GenBank/DDBJ whole genome shotgun (WGS) entry which is preliminary data.</text>
</comment>
<evidence type="ECO:0000313" key="3">
    <source>
        <dbReference type="Proteomes" id="UP000004814"/>
    </source>
</evidence>
<accession>B1TC18</accession>
<proteinExistence type="predicted"/>
<reference evidence="2 3" key="1">
    <citation type="submission" date="2008-03" db="EMBL/GenBank/DDBJ databases">
        <title>Sequencing of the draft genome and assembly of Burkholderia ambifaria MEX-5.</title>
        <authorList>
            <consortium name="US DOE Joint Genome Institute (JGI-PGF)"/>
            <person name="Copeland A."/>
            <person name="Lucas S."/>
            <person name="Lapidus A."/>
            <person name="Glavina del Rio T."/>
            <person name="Dalin E."/>
            <person name="Tice H."/>
            <person name="Bruce D."/>
            <person name="Goodwin L."/>
            <person name="Pitluck S."/>
            <person name="Larimer F."/>
            <person name="Land M.L."/>
            <person name="Hauser L."/>
            <person name="Tiedje J."/>
            <person name="Richardson P."/>
        </authorList>
    </citation>
    <scope>NUCLEOTIDE SEQUENCE [LARGE SCALE GENOMIC DNA]</scope>
    <source>
        <strain evidence="2 3">MEX-5</strain>
    </source>
</reference>
<name>B1TC18_9BURK</name>
<sequence length="119" mass="11811">MLKIPVAIPARSFGTTLTDSPSISPHGMPAPTPIASIGAIAAGPAPPRSATPSHTRPAAASNSPSPEITPADSRRVSVAATNGTTSIGAEIASISEPAPISLKPSMPMKRSGSTTSSTM</sequence>
<evidence type="ECO:0000313" key="2">
    <source>
        <dbReference type="EMBL" id="EDT38879.1"/>
    </source>
</evidence>
<gene>
    <name evidence="2" type="ORF">BamMEX5DRAFT_5334</name>
</gene>